<protein>
    <submittedName>
        <fullName evidence="1">MULE domain-containing protein</fullName>
    </submittedName>
</protein>
<comment type="caution">
    <text evidence="1">The sequence shown here is derived from an EMBL/GenBank/DDBJ whole genome shotgun (WGS) entry which is preliminary data.</text>
</comment>
<dbReference type="OrthoDB" id="90756at2759"/>
<gene>
    <name evidence="1" type="ORF">FWK35_00011065</name>
</gene>
<sequence>MDGTFKSCMKYFLQLFTIHGFRNGLYVPLVFLVPPKKTLETYTKAFQYILAIHTSVKCVWLNAIIRDCRFNLTQSWWRTIQQLGLTKAYKSSNNDVSDLNQDALFPSNISAEFAATTNHTSNSCESYHAKLNASISVAHPSLFFLIEILLGTQSEIYVSLQSSQSHSQTKNCRKRQFLREKMLSFTCGELNRLNVVKE</sequence>
<proteinExistence type="predicted"/>
<evidence type="ECO:0000313" key="1">
    <source>
        <dbReference type="EMBL" id="KAF0740339.1"/>
    </source>
</evidence>
<keyword evidence="2" id="KW-1185">Reference proteome</keyword>
<dbReference type="Proteomes" id="UP000478052">
    <property type="component" value="Unassembled WGS sequence"/>
</dbReference>
<accession>A0A6G0XJN2</accession>
<dbReference type="EMBL" id="VUJU01007793">
    <property type="protein sequence ID" value="KAF0740339.1"/>
    <property type="molecule type" value="Genomic_DNA"/>
</dbReference>
<feature type="non-terminal residue" evidence="1">
    <location>
        <position position="198"/>
    </location>
</feature>
<organism evidence="1 2">
    <name type="scientific">Aphis craccivora</name>
    <name type="common">Cowpea aphid</name>
    <dbReference type="NCBI Taxonomy" id="307492"/>
    <lineage>
        <taxon>Eukaryota</taxon>
        <taxon>Metazoa</taxon>
        <taxon>Ecdysozoa</taxon>
        <taxon>Arthropoda</taxon>
        <taxon>Hexapoda</taxon>
        <taxon>Insecta</taxon>
        <taxon>Pterygota</taxon>
        <taxon>Neoptera</taxon>
        <taxon>Paraneoptera</taxon>
        <taxon>Hemiptera</taxon>
        <taxon>Sternorrhyncha</taxon>
        <taxon>Aphidomorpha</taxon>
        <taxon>Aphidoidea</taxon>
        <taxon>Aphididae</taxon>
        <taxon>Aphidini</taxon>
        <taxon>Aphis</taxon>
        <taxon>Aphis</taxon>
    </lineage>
</organism>
<evidence type="ECO:0000313" key="2">
    <source>
        <dbReference type="Proteomes" id="UP000478052"/>
    </source>
</evidence>
<name>A0A6G0XJN2_APHCR</name>
<reference evidence="1 2" key="1">
    <citation type="submission" date="2019-08" db="EMBL/GenBank/DDBJ databases">
        <title>Whole genome of Aphis craccivora.</title>
        <authorList>
            <person name="Voronova N.V."/>
            <person name="Shulinski R.S."/>
            <person name="Bandarenka Y.V."/>
            <person name="Zhorov D.G."/>
            <person name="Warner D."/>
        </authorList>
    </citation>
    <scope>NUCLEOTIDE SEQUENCE [LARGE SCALE GENOMIC DNA]</scope>
    <source>
        <strain evidence="1">180601</strain>
        <tissue evidence="1">Whole Body</tissue>
    </source>
</reference>
<dbReference type="AlphaFoldDB" id="A0A6G0XJN2"/>